<dbReference type="InterPro" id="IPR021765">
    <property type="entry name" value="UstYa-like"/>
</dbReference>
<evidence type="ECO:0000256" key="1">
    <source>
        <dbReference type="ARBA" id="ARBA00035112"/>
    </source>
</evidence>
<organism evidence="2 3">
    <name type="scientific">Zopfia rhizophila CBS 207.26</name>
    <dbReference type="NCBI Taxonomy" id="1314779"/>
    <lineage>
        <taxon>Eukaryota</taxon>
        <taxon>Fungi</taxon>
        <taxon>Dikarya</taxon>
        <taxon>Ascomycota</taxon>
        <taxon>Pezizomycotina</taxon>
        <taxon>Dothideomycetes</taxon>
        <taxon>Dothideomycetes incertae sedis</taxon>
        <taxon>Zopfiaceae</taxon>
        <taxon>Zopfia</taxon>
    </lineage>
</organism>
<evidence type="ECO:0000313" key="2">
    <source>
        <dbReference type="EMBL" id="KAF2188435.1"/>
    </source>
</evidence>
<protein>
    <submittedName>
        <fullName evidence="2">Uncharacterized protein</fullName>
    </submittedName>
</protein>
<dbReference type="GO" id="GO:0043386">
    <property type="term" value="P:mycotoxin biosynthetic process"/>
    <property type="evidence" value="ECO:0007669"/>
    <property type="project" value="InterPro"/>
</dbReference>
<reference evidence="2" key="1">
    <citation type="journal article" date="2020" name="Stud. Mycol.">
        <title>101 Dothideomycetes genomes: a test case for predicting lifestyles and emergence of pathogens.</title>
        <authorList>
            <person name="Haridas S."/>
            <person name="Albert R."/>
            <person name="Binder M."/>
            <person name="Bloem J."/>
            <person name="Labutti K."/>
            <person name="Salamov A."/>
            <person name="Andreopoulos B."/>
            <person name="Baker S."/>
            <person name="Barry K."/>
            <person name="Bills G."/>
            <person name="Bluhm B."/>
            <person name="Cannon C."/>
            <person name="Castanera R."/>
            <person name="Culley D."/>
            <person name="Daum C."/>
            <person name="Ezra D."/>
            <person name="Gonzalez J."/>
            <person name="Henrissat B."/>
            <person name="Kuo A."/>
            <person name="Liang C."/>
            <person name="Lipzen A."/>
            <person name="Lutzoni F."/>
            <person name="Magnuson J."/>
            <person name="Mondo S."/>
            <person name="Nolan M."/>
            <person name="Ohm R."/>
            <person name="Pangilinan J."/>
            <person name="Park H.-J."/>
            <person name="Ramirez L."/>
            <person name="Alfaro M."/>
            <person name="Sun H."/>
            <person name="Tritt A."/>
            <person name="Yoshinaga Y."/>
            <person name="Zwiers L.-H."/>
            <person name="Turgeon B."/>
            <person name="Goodwin S."/>
            <person name="Spatafora J."/>
            <person name="Crous P."/>
            <person name="Grigoriev I."/>
        </authorList>
    </citation>
    <scope>NUCLEOTIDE SEQUENCE</scope>
    <source>
        <strain evidence="2">CBS 207.26</strain>
    </source>
</reference>
<dbReference type="EMBL" id="ML994624">
    <property type="protein sequence ID" value="KAF2188435.1"/>
    <property type="molecule type" value="Genomic_DNA"/>
</dbReference>
<feature type="non-terminal residue" evidence="2">
    <location>
        <position position="1"/>
    </location>
</feature>
<dbReference type="AlphaFoldDB" id="A0A6A6EBJ2"/>
<accession>A0A6A6EBJ2</accession>
<dbReference type="OrthoDB" id="3687641at2759"/>
<proteinExistence type="inferred from homology"/>
<comment type="similarity">
    <text evidence="1">Belongs to the ustYa family.</text>
</comment>
<keyword evidence="3" id="KW-1185">Reference proteome</keyword>
<evidence type="ECO:0000313" key="3">
    <source>
        <dbReference type="Proteomes" id="UP000800200"/>
    </source>
</evidence>
<gene>
    <name evidence="2" type="ORF">K469DRAFT_748719</name>
</gene>
<sequence>MAVLLVSASMNAVLVYRGLESKNMVADACVSEYAHLKRDLPQPFAIEGHENTTPDEEWRLPDPDTGTVALTDKYAVSKGLRKAQRWPWDFNKGIYFIQGYHNLHCLYMVRNSILEYRNNTPQTEHLLHIDHCLTSLRDDILCNADDTPRFTGGHFKQAGSGTNQYRMCRDWSKLDMWANARSGCYKTPVDPFDGVSTLERYKFCPGGGKPWIGAEIFKGVDPPDY</sequence>
<dbReference type="Pfam" id="PF11807">
    <property type="entry name" value="UstYa"/>
    <property type="match status" value="1"/>
</dbReference>
<dbReference type="PANTHER" id="PTHR33365">
    <property type="entry name" value="YALI0B05434P"/>
    <property type="match status" value="1"/>
</dbReference>
<name>A0A6A6EBJ2_9PEZI</name>
<dbReference type="Proteomes" id="UP000800200">
    <property type="component" value="Unassembled WGS sequence"/>
</dbReference>
<dbReference type="PANTHER" id="PTHR33365:SF6">
    <property type="entry name" value="OXIDASE USTYA"/>
    <property type="match status" value="1"/>
</dbReference>